<organism evidence="3 4">
    <name type="scientific">Fodinicola feengrottensis</name>
    <dbReference type="NCBI Taxonomy" id="435914"/>
    <lineage>
        <taxon>Bacteria</taxon>
        <taxon>Bacillati</taxon>
        <taxon>Actinomycetota</taxon>
        <taxon>Actinomycetes</taxon>
        <taxon>Mycobacteriales</taxon>
        <taxon>Fodinicola</taxon>
    </lineage>
</organism>
<dbReference type="Gene3D" id="3.30.70.1060">
    <property type="entry name" value="Dimeric alpha+beta barrel"/>
    <property type="match status" value="1"/>
</dbReference>
<reference evidence="3 4" key="1">
    <citation type="journal article" date="2019" name="Int. J. Syst. Evol. Microbiol.">
        <title>The Global Catalogue of Microorganisms (GCM) 10K type strain sequencing project: providing services to taxonomists for standard genome sequencing and annotation.</title>
        <authorList>
            <consortium name="The Broad Institute Genomics Platform"/>
            <consortium name="The Broad Institute Genome Sequencing Center for Infectious Disease"/>
            <person name="Wu L."/>
            <person name="Ma J."/>
        </authorList>
    </citation>
    <scope>NUCLEOTIDE SEQUENCE [LARGE SCALE GENOMIC DNA]</scope>
    <source>
        <strain evidence="3 4">JCM 14718</strain>
    </source>
</reference>
<evidence type="ECO:0000313" key="3">
    <source>
        <dbReference type="EMBL" id="GAA1714483.1"/>
    </source>
</evidence>
<name>A0ABN2IZI4_9ACTN</name>
<proteinExistence type="inferred from homology"/>
<gene>
    <name evidence="3" type="ORF">GCM10009765_74350</name>
</gene>
<dbReference type="Proteomes" id="UP001500618">
    <property type="component" value="Unassembled WGS sequence"/>
</dbReference>
<comment type="similarity">
    <text evidence="1">Belongs to the YciI family.</text>
</comment>
<comment type="caution">
    <text evidence="3">The sequence shown here is derived from an EMBL/GenBank/DDBJ whole genome shotgun (WGS) entry which is preliminary data.</text>
</comment>
<dbReference type="PANTHER" id="PTHR35174:SF3">
    <property type="entry name" value="BLL7171 PROTEIN"/>
    <property type="match status" value="1"/>
</dbReference>
<evidence type="ECO:0000313" key="4">
    <source>
        <dbReference type="Proteomes" id="UP001500618"/>
    </source>
</evidence>
<dbReference type="SUPFAM" id="SSF54909">
    <property type="entry name" value="Dimeric alpha+beta barrel"/>
    <property type="match status" value="1"/>
</dbReference>
<dbReference type="PANTHER" id="PTHR35174">
    <property type="entry name" value="BLL7171 PROTEIN-RELATED"/>
    <property type="match status" value="1"/>
</dbReference>
<evidence type="ECO:0000256" key="1">
    <source>
        <dbReference type="ARBA" id="ARBA00007689"/>
    </source>
</evidence>
<feature type="domain" description="YCII-related" evidence="2">
    <location>
        <begin position="7"/>
        <end position="120"/>
    </location>
</feature>
<accession>A0ABN2IZI4</accession>
<sequence>MGFEMAKYLLLIYGNEQSWEAMSGQQRNELQAGHAALVAAAGAAILATHELLPSATATTLRASVTGKPTPTDGPFLETKEVLGGYYVVEAADLDAAIAIAQRLPEVSAEHGGVEIRPIREAN</sequence>
<dbReference type="Pfam" id="PF03795">
    <property type="entry name" value="YCII"/>
    <property type="match status" value="1"/>
</dbReference>
<dbReference type="InterPro" id="IPR005545">
    <property type="entry name" value="YCII"/>
</dbReference>
<protein>
    <submittedName>
        <fullName evidence="3">YciI family protein</fullName>
    </submittedName>
</protein>
<dbReference type="InterPro" id="IPR011008">
    <property type="entry name" value="Dimeric_a/b-barrel"/>
</dbReference>
<keyword evidence="4" id="KW-1185">Reference proteome</keyword>
<dbReference type="EMBL" id="BAAANY010000038">
    <property type="protein sequence ID" value="GAA1714483.1"/>
    <property type="molecule type" value="Genomic_DNA"/>
</dbReference>
<evidence type="ECO:0000259" key="2">
    <source>
        <dbReference type="Pfam" id="PF03795"/>
    </source>
</evidence>